<feature type="chain" id="PRO_5013393486" evidence="1">
    <location>
        <begin position="23"/>
        <end position="165"/>
    </location>
</feature>
<gene>
    <name evidence="2" type="ORF">PHMEG_00024005</name>
</gene>
<comment type="caution">
    <text evidence="2">The sequence shown here is derived from an EMBL/GenBank/DDBJ whole genome shotgun (WGS) entry which is preliminary data.</text>
</comment>
<proteinExistence type="predicted"/>
<evidence type="ECO:0000313" key="2">
    <source>
        <dbReference type="EMBL" id="OWZ04142.1"/>
    </source>
</evidence>
<reference evidence="3" key="1">
    <citation type="submission" date="2017-03" db="EMBL/GenBank/DDBJ databases">
        <title>Phytopthora megakarya and P. palmivora, two closely related causual agents of cacao black pod achieved similar genome size and gene model numbers by different mechanisms.</title>
        <authorList>
            <person name="Ali S."/>
            <person name="Shao J."/>
            <person name="Larry D.J."/>
            <person name="Kronmiller B."/>
            <person name="Shen D."/>
            <person name="Strem M.D."/>
            <person name="Melnick R.L."/>
            <person name="Guiltinan M.J."/>
            <person name="Tyler B.M."/>
            <person name="Meinhardt L.W."/>
            <person name="Bailey B.A."/>
        </authorList>
    </citation>
    <scope>NUCLEOTIDE SEQUENCE [LARGE SCALE GENOMIC DNA]</scope>
    <source>
        <strain evidence="3">zdho120</strain>
    </source>
</reference>
<keyword evidence="3" id="KW-1185">Reference proteome</keyword>
<dbReference type="AlphaFoldDB" id="A0A225VFR0"/>
<keyword evidence="1" id="KW-0732">Signal</keyword>
<dbReference type="Proteomes" id="UP000198211">
    <property type="component" value="Unassembled WGS sequence"/>
</dbReference>
<organism evidence="2 3">
    <name type="scientific">Phytophthora megakarya</name>
    <dbReference type="NCBI Taxonomy" id="4795"/>
    <lineage>
        <taxon>Eukaryota</taxon>
        <taxon>Sar</taxon>
        <taxon>Stramenopiles</taxon>
        <taxon>Oomycota</taxon>
        <taxon>Peronosporomycetes</taxon>
        <taxon>Peronosporales</taxon>
        <taxon>Peronosporaceae</taxon>
        <taxon>Phytophthora</taxon>
    </lineage>
</organism>
<evidence type="ECO:0000313" key="3">
    <source>
        <dbReference type="Proteomes" id="UP000198211"/>
    </source>
</evidence>
<name>A0A225VFR0_9STRA</name>
<evidence type="ECO:0000256" key="1">
    <source>
        <dbReference type="SAM" id="SignalP"/>
    </source>
</evidence>
<accession>A0A225VFR0</accession>
<protein>
    <submittedName>
        <fullName evidence="2">RxLR effector protein</fullName>
    </submittedName>
</protein>
<sequence length="165" mass="18752">MMWLQVWTLCAILIAATPLTAGLTSEADLKHPSTTFRAITDHTAVSNRFLRLGNDFKTGVEKANNMENAGEDRRLSLGIRFSGNTMKSVHQKLYDIVKTFAGTKKADKFMVMIAESVHLPALYKRGVRPSFFKERARLQKDPHLQKLDEHSAEMFTAWMKKRSLP</sequence>
<dbReference type="EMBL" id="NBNE01005128">
    <property type="protein sequence ID" value="OWZ04142.1"/>
    <property type="molecule type" value="Genomic_DNA"/>
</dbReference>
<feature type="signal peptide" evidence="1">
    <location>
        <begin position="1"/>
        <end position="22"/>
    </location>
</feature>